<proteinExistence type="predicted"/>
<comment type="caution">
    <text evidence="1">The sequence shown here is derived from an EMBL/GenBank/DDBJ whole genome shotgun (WGS) entry which is preliminary data.</text>
</comment>
<dbReference type="AlphaFoldDB" id="A0A9N9ND10"/>
<reference evidence="1" key="1">
    <citation type="submission" date="2021-06" db="EMBL/GenBank/DDBJ databases">
        <authorList>
            <person name="Kallberg Y."/>
            <person name="Tangrot J."/>
            <person name="Rosling A."/>
        </authorList>
    </citation>
    <scope>NUCLEOTIDE SEQUENCE</scope>
    <source>
        <strain evidence="1">IN212</strain>
    </source>
</reference>
<sequence length="279" mass="32382">LKQISEIRDKRQTRSCKPFSDLSNSMQLKRSTKFGKELLNLFEQQVTQTFNNQDNVTFEGLTFTVNLQKFHINYNEINNESIDLQQQAIIRAMDSEKISRQAYRLIAAIGHNLPREWAVSNMRQQINQQMIELIPIHLIDLNLLHDIDSTDNNEIDINLINDSEIIDEVTKSIGKGVYRSIKDILDYIIPTLLEKKIINVNNPILHIRISGDGRNVGNKVNHVMVTFALLNDYTNIYHPDHHYTLMLYPGIEKYNNLKIALAPLIKDLNNIINGYWDKQ</sequence>
<dbReference type="EMBL" id="CAJVPZ010025721">
    <property type="protein sequence ID" value="CAG8723384.1"/>
    <property type="molecule type" value="Genomic_DNA"/>
</dbReference>
<organism evidence="1 2">
    <name type="scientific">Racocetra fulgida</name>
    <dbReference type="NCBI Taxonomy" id="60492"/>
    <lineage>
        <taxon>Eukaryota</taxon>
        <taxon>Fungi</taxon>
        <taxon>Fungi incertae sedis</taxon>
        <taxon>Mucoromycota</taxon>
        <taxon>Glomeromycotina</taxon>
        <taxon>Glomeromycetes</taxon>
        <taxon>Diversisporales</taxon>
        <taxon>Gigasporaceae</taxon>
        <taxon>Racocetra</taxon>
    </lineage>
</organism>
<gene>
    <name evidence="1" type="ORF">RFULGI_LOCUS11615</name>
</gene>
<protein>
    <submittedName>
        <fullName evidence="1">19468_t:CDS:1</fullName>
    </submittedName>
</protein>
<evidence type="ECO:0000313" key="1">
    <source>
        <dbReference type="EMBL" id="CAG8723384.1"/>
    </source>
</evidence>
<evidence type="ECO:0000313" key="2">
    <source>
        <dbReference type="Proteomes" id="UP000789396"/>
    </source>
</evidence>
<feature type="non-terminal residue" evidence="1">
    <location>
        <position position="279"/>
    </location>
</feature>
<feature type="non-terminal residue" evidence="1">
    <location>
        <position position="1"/>
    </location>
</feature>
<accession>A0A9N9ND10</accession>
<dbReference type="OrthoDB" id="2434386at2759"/>
<keyword evidence="2" id="KW-1185">Reference proteome</keyword>
<dbReference type="Proteomes" id="UP000789396">
    <property type="component" value="Unassembled WGS sequence"/>
</dbReference>
<name>A0A9N9ND10_9GLOM</name>